<dbReference type="Proteomes" id="UP001500326">
    <property type="component" value="Unassembled WGS sequence"/>
</dbReference>
<evidence type="ECO:0008006" key="4">
    <source>
        <dbReference type="Google" id="ProtNLM"/>
    </source>
</evidence>
<name>A0ABN2SGZ9_9MICO</name>
<feature type="region of interest" description="Disordered" evidence="1">
    <location>
        <begin position="51"/>
        <end position="78"/>
    </location>
</feature>
<evidence type="ECO:0000313" key="2">
    <source>
        <dbReference type="EMBL" id="GAA1986285.1"/>
    </source>
</evidence>
<protein>
    <recommendedName>
        <fullName evidence="4">Excalibur calcium-binding domain-containing protein</fullName>
    </recommendedName>
</protein>
<feature type="region of interest" description="Disordered" evidence="1">
    <location>
        <begin position="109"/>
        <end position="133"/>
    </location>
</feature>
<evidence type="ECO:0000256" key="1">
    <source>
        <dbReference type="SAM" id="MobiDB-lite"/>
    </source>
</evidence>
<organism evidence="2 3">
    <name type="scientific">Microbacterium pumilum</name>
    <dbReference type="NCBI Taxonomy" id="344165"/>
    <lineage>
        <taxon>Bacteria</taxon>
        <taxon>Bacillati</taxon>
        <taxon>Actinomycetota</taxon>
        <taxon>Actinomycetes</taxon>
        <taxon>Micrococcales</taxon>
        <taxon>Microbacteriaceae</taxon>
        <taxon>Microbacterium</taxon>
    </lineage>
</organism>
<proteinExistence type="predicted"/>
<reference evidence="2 3" key="1">
    <citation type="journal article" date="2019" name="Int. J. Syst. Evol. Microbiol.">
        <title>The Global Catalogue of Microorganisms (GCM) 10K type strain sequencing project: providing services to taxonomists for standard genome sequencing and annotation.</title>
        <authorList>
            <consortium name="The Broad Institute Genomics Platform"/>
            <consortium name="The Broad Institute Genome Sequencing Center for Infectious Disease"/>
            <person name="Wu L."/>
            <person name="Ma J."/>
        </authorList>
    </citation>
    <scope>NUCLEOTIDE SEQUENCE [LARGE SCALE GENOMIC DNA]</scope>
    <source>
        <strain evidence="2 3">JCM 14902</strain>
    </source>
</reference>
<accession>A0ABN2SGZ9</accession>
<sequence>MKRGSRARMIVAIVASTLLVAGGGAALWPRSVAETSAETIDPHTGHLSVIVGGSDAGDATTRDASTVVPPESESAGDTPQASLAAAAGSNPFALDGARSGGTASIQASALATSEAEAPTRNGAAGLGKPRPDVKPGEVIDPDATLGGCNPAYGDDGQCLPVIPPSQSAHAAEMIDAGLDPASMVHTWKCEEVREYFPDGIAVRVPGVDPDTLDADDDGTACEPD</sequence>
<comment type="caution">
    <text evidence="2">The sequence shown here is derived from an EMBL/GenBank/DDBJ whole genome shotgun (WGS) entry which is preliminary data.</text>
</comment>
<gene>
    <name evidence="2" type="ORF">GCM10009777_20450</name>
</gene>
<keyword evidence="3" id="KW-1185">Reference proteome</keyword>
<dbReference type="EMBL" id="BAAAOH010000001">
    <property type="protein sequence ID" value="GAA1986285.1"/>
    <property type="molecule type" value="Genomic_DNA"/>
</dbReference>
<evidence type="ECO:0000313" key="3">
    <source>
        <dbReference type="Proteomes" id="UP001500326"/>
    </source>
</evidence>